<dbReference type="InterPro" id="IPR003191">
    <property type="entry name" value="Guanylate-bd/ATL_C"/>
</dbReference>
<dbReference type="Gene3D" id="1.20.1000.10">
    <property type="entry name" value="Guanylate-binding protein, C-terminal domain"/>
    <property type="match status" value="1"/>
</dbReference>
<dbReference type="Pfam" id="PF02263">
    <property type="entry name" value="GBP"/>
    <property type="match status" value="1"/>
</dbReference>
<dbReference type="InterPro" id="IPR036871">
    <property type="entry name" value="PX_dom_sf"/>
</dbReference>
<dbReference type="GO" id="GO:0003924">
    <property type="term" value="F:GTPase activity"/>
    <property type="evidence" value="ECO:0007669"/>
    <property type="project" value="InterPro"/>
</dbReference>
<evidence type="ECO:0000256" key="4">
    <source>
        <dbReference type="PROSITE-ProRule" id="PRU01052"/>
    </source>
</evidence>
<dbReference type="PANTHER" id="PTHR10751">
    <property type="entry name" value="GUANYLATE BINDING PROTEIN"/>
    <property type="match status" value="1"/>
</dbReference>
<dbReference type="PROSITE" id="PS51715">
    <property type="entry name" value="G_GB1_RHD3"/>
    <property type="match status" value="1"/>
</dbReference>
<dbReference type="Gene3D" id="3.40.50.300">
    <property type="entry name" value="P-loop containing nucleotide triphosphate hydrolases"/>
    <property type="match status" value="1"/>
</dbReference>
<evidence type="ECO:0000256" key="3">
    <source>
        <dbReference type="ARBA" id="ARBA00023134"/>
    </source>
</evidence>
<dbReference type="AlphaFoldDB" id="A0AAD1Y1J7"/>
<dbReference type="Proteomes" id="UP001295684">
    <property type="component" value="Unassembled WGS sequence"/>
</dbReference>
<keyword evidence="8" id="KW-1185">Reference proteome</keyword>
<comment type="similarity">
    <text evidence="4">Belongs to the TRAFAC class dynamin-like GTPase superfamily. GB1/RHD3 GTPase family.</text>
</comment>
<gene>
    <name evidence="7" type="ORF">ECRASSUSDP1_LOCUS22938</name>
</gene>
<dbReference type="InterPro" id="IPR027417">
    <property type="entry name" value="P-loop_NTPase"/>
</dbReference>
<comment type="caution">
    <text evidence="7">The sequence shown here is derived from an EMBL/GenBank/DDBJ whole genome shotgun (WGS) entry which is preliminary data.</text>
</comment>
<keyword evidence="5" id="KW-0175">Coiled coil</keyword>
<keyword evidence="1" id="KW-0547">Nucleotide-binding</keyword>
<dbReference type="SUPFAM" id="SSF52540">
    <property type="entry name" value="P-loop containing nucleoside triphosphate hydrolases"/>
    <property type="match status" value="1"/>
</dbReference>
<proteinExistence type="inferred from homology"/>
<dbReference type="InterPro" id="IPR015894">
    <property type="entry name" value="Guanylate-bd_N"/>
</dbReference>
<dbReference type="SUPFAM" id="SSF48340">
    <property type="entry name" value="Interferon-induced guanylate-binding protein 1 (GBP1), C-terminal domain"/>
    <property type="match status" value="1"/>
</dbReference>
<feature type="coiled-coil region" evidence="5">
    <location>
        <begin position="489"/>
        <end position="778"/>
    </location>
</feature>
<protein>
    <recommendedName>
        <fullName evidence="6">GB1/RHD3-type G domain-containing protein</fullName>
    </recommendedName>
</protein>
<evidence type="ECO:0000313" key="8">
    <source>
        <dbReference type="Proteomes" id="UP001295684"/>
    </source>
</evidence>
<keyword evidence="2" id="KW-0378">Hydrolase</keyword>
<evidence type="ECO:0000256" key="1">
    <source>
        <dbReference type="ARBA" id="ARBA00022741"/>
    </source>
</evidence>
<evidence type="ECO:0000256" key="5">
    <source>
        <dbReference type="SAM" id="Coils"/>
    </source>
</evidence>
<dbReference type="SUPFAM" id="SSF64268">
    <property type="entry name" value="PX domain"/>
    <property type="match status" value="1"/>
</dbReference>
<dbReference type="CDD" id="cd06093">
    <property type="entry name" value="PX_domain"/>
    <property type="match status" value="1"/>
</dbReference>
<dbReference type="GO" id="GO:0005525">
    <property type="term" value="F:GTP binding"/>
    <property type="evidence" value="ECO:0007669"/>
    <property type="project" value="UniProtKB-KW"/>
</dbReference>
<reference evidence="7" key="1">
    <citation type="submission" date="2023-07" db="EMBL/GenBank/DDBJ databases">
        <authorList>
            <consortium name="AG Swart"/>
            <person name="Singh M."/>
            <person name="Singh A."/>
            <person name="Seah K."/>
            <person name="Emmerich C."/>
        </authorList>
    </citation>
    <scope>NUCLEOTIDE SEQUENCE</scope>
    <source>
        <strain evidence="7">DP1</strain>
    </source>
</reference>
<dbReference type="InterPro" id="IPR030386">
    <property type="entry name" value="G_GB1_RHD3_dom"/>
</dbReference>
<dbReference type="Gene3D" id="3.30.1520.10">
    <property type="entry name" value="Phox-like domain"/>
    <property type="match status" value="1"/>
</dbReference>
<name>A0AAD1Y1J7_EUPCR</name>
<evidence type="ECO:0000313" key="7">
    <source>
        <dbReference type="EMBL" id="CAI2381482.1"/>
    </source>
</evidence>
<evidence type="ECO:0000259" key="6">
    <source>
        <dbReference type="PROSITE" id="PS51715"/>
    </source>
</evidence>
<dbReference type="InterPro" id="IPR036543">
    <property type="entry name" value="Guanylate-bd_C_sf"/>
</dbReference>
<organism evidence="7 8">
    <name type="scientific">Euplotes crassus</name>
    <dbReference type="NCBI Taxonomy" id="5936"/>
    <lineage>
        <taxon>Eukaryota</taxon>
        <taxon>Sar</taxon>
        <taxon>Alveolata</taxon>
        <taxon>Ciliophora</taxon>
        <taxon>Intramacronucleata</taxon>
        <taxon>Spirotrichea</taxon>
        <taxon>Hypotrichia</taxon>
        <taxon>Euplotida</taxon>
        <taxon>Euplotidae</taxon>
        <taxon>Moneuplotes</taxon>
    </lineage>
</organism>
<dbReference type="Pfam" id="PF02841">
    <property type="entry name" value="GBP_C"/>
    <property type="match status" value="1"/>
</dbReference>
<feature type="domain" description="GB1/RHD3-type G" evidence="6">
    <location>
        <begin position="33"/>
        <end position="278"/>
    </location>
</feature>
<dbReference type="EMBL" id="CAMPGE010023558">
    <property type="protein sequence ID" value="CAI2381482.1"/>
    <property type="molecule type" value="Genomic_DNA"/>
</dbReference>
<accession>A0AAD1Y1J7</accession>
<keyword evidence="3" id="KW-0342">GTP-binding</keyword>
<sequence length="983" mass="115716">MEEKEQVASIPFITFNKQFDVNPEALDFLSQFKGKLGVISICGKYRTGKSYLLNRVVEDKIKEDLDKSGFIEKKMTFNVGPTVNACTKGLWILNKPIYITKNGEEMPIIVVDTEGLGAIDEDQNHDSKVCLLSLLLSSLFVYNSVGTIDETALNSLALAINLSAQIEDLGEYFPAFLWVLRDFSLKLEDEIGNEISAKMYLDLALKEQKGSSDNVESKNRIRRMIKHFFQERDLSVLVRPTEKECDLQNLMEMRNEDLRDQFIKGLSHLKNKIFKKVQPKKLNQHYINGSMLGDLAVAYTKALNQGSIPKIENCWDYMIDAENLKGLQAAFKSMQAQIDEIIPNLPMDEDQLLERKNLIFKNTVRLFQEVSMIHKDQGLDSHIEKIANKLEQEYSKLLKENREVIKQMLQDYFENNFKPLVNSNLSQQKYQSFQDYDKEMELFKVEFIRKMEGKANNVELLIDQIFLRYNSLVYKEIASTSKHNSEIEFAATKERLRIAEEDIQRQRIEFLESRSLLESKIKQLEDERVQFSAQNQILSEKISLKDKEILNVSLTWKQKYEEVNEKLVKINEKYSILDEKYQELKDESSQKDTTFIKENSEIMAKRELAENEVRFLREQVNNKEERIEDLQETILNLKEENQQKDIQLKEASVLQEKELGDIRDKEIERYRRDIEHIKKVKENIEVNYQSLQKENIEAINRNTDLNKVHQNMVDEKQQNKKLTKKLLDHLKSKLIEKHESNCTLKNMCASMEQNFNQMQAEQTQMKEQIEAYKRYETAFEGCVSLKCKSCMKLISSSNFLDHQELCSNLFSIPLDITVCDFVKQSSPNDRSPHYAYNISVTFLNTTWYITKRFKQLWLLHRKLMTCFQYNQERFSEFLECTKHLVFDDKNEKVNDKERTKLANQRMYFIRDYLAAIIDLEYVRKNLEFNKFMEIYEHFDEIQENAEVVEERSDNMVEEESGEENQRIEGLNQQLTSFISMNNQ</sequence>
<evidence type="ECO:0000256" key="2">
    <source>
        <dbReference type="ARBA" id="ARBA00022801"/>
    </source>
</evidence>
<dbReference type="GO" id="GO:0035091">
    <property type="term" value="F:phosphatidylinositol binding"/>
    <property type="evidence" value="ECO:0007669"/>
    <property type="project" value="InterPro"/>
</dbReference>